<reference evidence="2 3" key="1">
    <citation type="journal article" date="2023" name="Int. J. Syst. Evol. Microbiol.">
        <title>Methylocystis iwaonis sp. nov., a type II methane-oxidizing bacterium from surface soil of a rice paddy field in Japan, and emended description of the genus Methylocystis (ex Whittenbury et al. 1970) Bowman et al. 1993.</title>
        <authorList>
            <person name="Kaise H."/>
            <person name="Sawadogo J.B."/>
            <person name="Alam M.S."/>
            <person name="Ueno C."/>
            <person name="Dianou D."/>
            <person name="Shinjo R."/>
            <person name="Asakawa S."/>
        </authorList>
    </citation>
    <scope>NUCLEOTIDE SEQUENCE [LARGE SCALE GENOMIC DNA]</scope>
    <source>
        <strain evidence="2 3">SS37A-Re</strain>
    </source>
</reference>
<dbReference type="EMBL" id="AP027142">
    <property type="protein sequence ID" value="BDV34682.1"/>
    <property type="molecule type" value="Genomic_DNA"/>
</dbReference>
<organism evidence="2 3">
    <name type="scientific">Methylocystis iwaonis</name>
    <dbReference type="NCBI Taxonomy" id="2885079"/>
    <lineage>
        <taxon>Bacteria</taxon>
        <taxon>Pseudomonadati</taxon>
        <taxon>Pseudomonadota</taxon>
        <taxon>Alphaproteobacteria</taxon>
        <taxon>Hyphomicrobiales</taxon>
        <taxon>Methylocystaceae</taxon>
        <taxon>Methylocystis</taxon>
    </lineage>
</organism>
<keyword evidence="3" id="KW-1185">Reference proteome</keyword>
<dbReference type="InterPro" id="IPR009875">
    <property type="entry name" value="PilZ_domain"/>
</dbReference>
<dbReference type="Proteomes" id="UP001317629">
    <property type="component" value="Chromosome"/>
</dbReference>
<gene>
    <name evidence="2" type="ORF">SS37A_22110</name>
</gene>
<dbReference type="SUPFAM" id="SSF141371">
    <property type="entry name" value="PilZ domain-like"/>
    <property type="match status" value="1"/>
</dbReference>
<dbReference type="Pfam" id="PF07238">
    <property type="entry name" value="PilZ"/>
    <property type="match status" value="1"/>
</dbReference>
<sequence length="91" mass="10751">MEERRTSLRRRTLLGGRIEFFERSTFDCVVRNLSEGGARVQWDQQIALPDVFDLVIDKSEERRTARAVWRQERDIGLRFFANVVTLRPGRV</sequence>
<name>A0ABM8E9L3_9HYPH</name>
<proteinExistence type="predicted"/>
<evidence type="ECO:0000313" key="3">
    <source>
        <dbReference type="Proteomes" id="UP001317629"/>
    </source>
</evidence>
<accession>A0ABM8E9L3</accession>
<dbReference type="Gene3D" id="2.40.10.220">
    <property type="entry name" value="predicted glycosyltransferase like domains"/>
    <property type="match status" value="1"/>
</dbReference>
<evidence type="ECO:0000259" key="1">
    <source>
        <dbReference type="Pfam" id="PF07238"/>
    </source>
</evidence>
<dbReference type="RefSeq" id="WP_281927930.1">
    <property type="nucleotide sequence ID" value="NZ_AP027142.1"/>
</dbReference>
<protein>
    <recommendedName>
        <fullName evidence="1">PilZ domain-containing protein</fullName>
    </recommendedName>
</protein>
<evidence type="ECO:0000313" key="2">
    <source>
        <dbReference type="EMBL" id="BDV34682.1"/>
    </source>
</evidence>
<feature type="domain" description="PilZ" evidence="1">
    <location>
        <begin position="4"/>
        <end position="79"/>
    </location>
</feature>